<proteinExistence type="predicted"/>
<dbReference type="Pfam" id="PF03993">
    <property type="entry name" value="DUF349"/>
    <property type="match status" value="3"/>
</dbReference>
<evidence type="ECO:0000313" key="3">
    <source>
        <dbReference type="EMBL" id="BBX51707.1"/>
    </source>
</evidence>
<evidence type="ECO:0000256" key="2">
    <source>
        <dbReference type="SAM" id="MobiDB-lite"/>
    </source>
</evidence>
<dbReference type="AlphaFoldDB" id="A0A6N4VDI9"/>
<keyword evidence="1" id="KW-0175">Coiled coil</keyword>
<organism evidence="3 4">
    <name type="scientific">Mycolicibacterium poriferae</name>
    <dbReference type="NCBI Taxonomy" id="39694"/>
    <lineage>
        <taxon>Bacteria</taxon>
        <taxon>Bacillati</taxon>
        <taxon>Actinomycetota</taxon>
        <taxon>Actinomycetes</taxon>
        <taxon>Mycobacteriales</taxon>
        <taxon>Mycobacteriaceae</taxon>
        <taxon>Mycolicibacterium</taxon>
    </lineage>
</organism>
<feature type="compositionally biased region" description="Basic and acidic residues" evidence="2">
    <location>
        <begin position="410"/>
        <end position="429"/>
    </location>
</feature>
<dbReference type="KEGG" id="mpof:MPOR_27330"/>
<evidence type="ECO:0008006" key="5">
    <source>
        <dbReference type="Google" id="ProtNLM"/>
    </source>
</evidence>
<dbReference type="EMBL" id="AP022570">
    <property type="protein sequence ID" value="BBX51707.1"/>
    <property type="molecule type" value="Genomic_DNA"/>
</dbReference>
<sequence length="466" mass="50721">MTITEPGSAKDTEAPDTDAPPIPSATPGRRPSPAALAKPKPGAARPGPQPAAPAAPVPVTVVPASDPHRFGRVDADGTVWLITSSGERNIGSWQAGDAEAAFTHFGRRFDDLHTEVVLLEQRLVAGTGDARKVRSAASALAETLPTAHVLGDVDSLAARLAAVIEQADVASQQEKARREELRAELTARKEALAAEAEELAAHSEQWKAAGDRMRAILDEWKTITGLDRKTDDALWKRYSAARETFNRRRGSHFAELDRERAGARKAKEALCVRAEELCDSTDWGPTAATFRDLLTEWKAAGRAAKDVDDALWRRFKGAQDKFFSARNAATAERDAEFRANAQAKEALLAEAERLDTSDVDAARTALRAIADKWEAIGKVPRERGADLERRLRAVEKKVRDAPTGGVDPEAQARADQFRERAEQFERQAEKAAAAGRTKDAEQARASAEQWRQWADAAAEALGRKKN</sequence>
<feature type="compositionally biased region" description="Pro residues" evidence="2">
    <location>
        <begin position="47"/>
        <end position="56"/>
    </location>
</feature>
<feature type="coiled-coil region" evidence="1">
    <location>
        <begin position="164"/>
        <end position="202"/>
    </location>
</feature>
<gene>
    <name evidence="3" type="ORF">MPOR_27330</name>
</gene>
<dbReference type="Proteomes" id="UP000466785">
    <property type="component" value="Chromosome"/>
</dbReference>
<feature type="compositionally biased region" description="Low complexity" evidence="2">
    <location>
        <begin position="31"/>
        <end position="46"/>
    </location>
</feature>
<feature type="region of interest" description="Disordered" evidence="2">
    <location>
        <begin position="396"/>
        <end position="466"/>
    </location>
</feature>
<evidence type="ECO:0000256" key="1">
    <source>
        <dbReference type="SAM" id="Coils"/>
    </source>
</evidence>
<name>A0A6N4VDI9_9MYCO</name>
<dbReference type="InterPro" id="IPR007139">
    <property type="entry name" value="DUF349"/>
</dbReference>
<reference evidence="3 4" key="1">
    <citation type="journal article" date="2019" name="Emerg. Microbes Infect.">
        <title>Comprehensive subspecies identification of 175 nontuberculous mycobacteria species based on 7547 genomic profiles.</title>
        <authorList>
            <person name="Matsumoto Y."/>
            <person name="Kinjo T."/>
            <person name="Motooka D."/>
            <person name="Nabeya D."/>
            <person name="Jung N."/>
            <person name="Uechi K."/>
            <person name="Horii T."/>
            <person name="Iida T."/>
            <person name="Fujita J."/>
            <person name="Nakamura S."/>
        </authorList>
    </citation>
    <scope>NUCLEOTIDE SEQUENCE [LARGE SCALE GENOMIC DNA]</scope>
    <source>
        <strain evidence="3 4">JCM 12603</strain>
    </source>
</reference>
<accession>A0A6N4VDI9</accession>
<feature type="region of interest" description="Disordered" evidence="2">
    <location>
        <begin position="1"/>
        <end position="59"/>
    </location>
</feature>
<protein>
    <recommendedName>
        <fullName evidence="5">DNA repair ATPase</fullName>
    </recommendedName>
</protein>
<dbReference type="RefSeq" id="WP_152516806.1">
    <property type="nucleotide sequence ID" value="NZ_AP022570.1"/>
</dbReference>
<evidence type="ECO:0000313" key="4">
    <source>
        <dbReference type="Proteomes" id="UP000466785"/>
    </source>
</evidence>
<keyword evidence="4" id="KW-1185">Reference proteome</keyword>